<dbReference type="AlphaFoldDB" id="A0A368YF36"/>
<dbReference type="InterPro" id="IPR036388">
    <property type="entry name" value="WH-like_DNA-bd_sf"/>
</dbReference>
<evidence type="ECO:0000256" key="5">
    <source>
        <dbReference type="ARBA" id="ARBA00023163"/>
    </source>
</evidence>
<evidence type="ECO:0000256" key="6">
    <source>
        <dbReference type="SAM" id="MobiDB-lite"/>
    </source>
</evidence>
<gene>
    <name evidence="8" type="ORF">DFP89_1514</name>
</gene>
<sequence>MKHLRYFEALARHGHFGRAAEACAISQPALSLQMKELEDILGAALIERGTRQISLTPLGESFAARARDILRAVDELAQLGRAAQDALTGQLRLGVIPTVAPYLLPGIVQALALRYPDLDLRPREAVTRRLIDDLAEGRLDAAIVALPVSESGLVEMPLFAEEFLLVRPRKDAGKPVPSSEMLREMRLLLLEEGHCFRDQALSFCKMSPSVARDMMEGSSLSTLVQMVGAGIGVTLIPQMAIAIEAGSAPVTVARLAAPRPSRMIGMVWRKTNPLAAQLAEVAAAVRAAALAGGAGSGHDGFDLEPEGGLPKASRAESRTP</sequence>
<protein>
    <submittedName>
        <fullName evidence="8">LysR family transcriptional regulator</fullName>
    </submittedName>
</protein>
<organism evidence="8 9">
    <name type="scientific">Paracoccus lutimaris</name>
    <dbReference type="NCBI Taxonomy" id="1490030"/>
    <lineage>
        <taxon>Bacteria</taxon>
        <taxon>Pseudomonadati</taxon>
        <taxon>Pseudomonadota</taxon>
        <taxon>Alphaproteobacteria</taxon>
        <taxon>Rhodobacterales</taxon>
        <taxon>Paracoccaceae</taxon>
        <taxon>Paracoccus</taxon>
    </lineage>
</organism>
<dbReference type="GO" id="GO:0003700">
    <property type="term" value="F:DNA-binding transcription factor activity"/>
    <property type="evidence" value="ECO:0007669"/>
    <property type="project" value="InterPro"/>
</dbReference>
<keyword evidence="2" id="KW-0805">Transcription regulation</keyword>
<feature type="domain" description="HTH lysR-type" evidence="7">
    <location>
        <begin position="1"/>
        <end position="56"/>
    </location>
</feature>
<dbReference type="Pfam" id="PF00126">
    <property type="entry name" value="HTH_1"/>
    <property type="match status" value="1"/>
</dbReference>
<keyword evidence="4" id="KW-0010">Activator</keyword>
<dbReference type="Gene3D" id="3.40.190.10">
    <property type="entry name" value="Periplasmic binding protein-like II"/>
    <property type="match status" value="2"/>
</dbReference>
<dbReference type="InterPro" id="IPR005119">
    <property type="entry name" value="LysR_subst-bd"/>
</dbReference>
<evidence type="ECO:0000256" key="2">
    <source>
        <dbReference type="ARBA" id="ARBA00023015"/>
    </source>
</evidence>
<dbReference type="FunFam" id="1.10.10.10:FF:000001">
    <property type="entry name" value="LysR family transcriptional regulator"/>
    <property type="match status" value="1"/>
</dbReference>
<dbReference type="PANTHER" id="PTHR30346">
    <property type="entry name" value="TRANSCRIPTIONAL DUAL REGULATOR HCAR-RELATED"/>
    <property type="match status" value="1"/>
</dbReference>
<reference evidence="8 9" key="1">
    <citation type="submission" date="2018-07" db="EMBL/GenBank/DDBJ databases">
        <title>Genomic Encyclopedia of Type Strains, Phase III (KMG-III): the genomes of soil and plant-associated and newly described type strains.</title>
        <authorList>
            <person name="Whitman W."/>
        </authorList>
    </citation>
    <scope>NUCLEOTIDE SEQUENCE [LARGE SCALE GENOMIC DNA]</scope>
    <source>
        <strain evidence="8 9">CECT 8525</strain>
    </source>
</reference>
<keyword evidence="9" id="KW-1185">Reference proteome</keyword>
<keyword evidence="3" id="KW-0238">DNA-binding</keyword>
<dbReference type="InterPro" id="IPR000847">
    <property type="entry name" value="LysR_HTH_N"/>
</dbReference>
<comment type="similarity">
    <text evidence="1">Belongs to the LysR transcriptional regulatory family.</text>
</comment>
<dbReference type="Gene3D" id="1.10.10.10">
    <property type="entry name" value="Winged helix-like DNA-binding domain superfamily/Winged helix DNA-binding domain"/>
    <property type="match status" value="1"/>
</dbReference>
<keyword evidence="5" id="KW-0804">Transcription</keyword>
<comment type="caution">
    <text evidence="8">The sequence shown here is derived from an EMBL/GenBank/DDBJ whole genome shotgun (WGS) entry which is preliminary data.</text>
</comment>
<dbReference type="Proteomes" id="UP000253345">
    <property type="component" value="Unassembled WGS sequence"/>
</dbReference>
<dbReference type="EMBL" id="QPJL01000051">
    <property type="protein sequence ID" value="RCW77956.1"/>
    <property type="molecule type" value="Genomic_DNA"/>
</dbReference>
<accession>A0A368YF36</accession>
<dbReference type="CDD" id="cd08411">
    <property type="entry name" value="PBP2_OxyR"/>
    <property type="match status" value="1"/>
</dbReference>
<dbReference type="SUPFAM" id="SSF46785">
    <property type="entry name" value="Winged helix' DNA-binding domain"/>
    <property type="match status" value="1"/>
</dbReference>
<dbReference type="PROSITE" id="PS50931">
    <property type="entry name" value="HTH_LYSR"/>
    <property type="match status" value="1"/>
</dbReference>
<feature type="region of interest" description="Disordered" evidence="6">
    <location>
        <begin position="294"/>
        <end position="320"/>
    </location>
</feature>
<evidence type="ECO:0000256" key="3">
    <source>
        <dbReference type="ARBA" id="ARBA00023125"/>
    </source>
</evidence>
<evidence type="ECO:0000259" key="7">
    <source>
        <dbReference type="PROSITE" id="PS50931"/>
    </source>
</evidence>
<evidence type="ECO:0000256" key="1">
    <source>
        <dbReference type="ARBA" id="ARBA00009437"/>
    </source>
</evidence>
<evidence type="ECO:0000256" key="4">
    <source>
        <dbReference type="ARBA" id="ARBA00023159"/>
    </source>
</evidence>
<dbReference type="PRINTS" id="PR00039">
    <property type="entry name" value="HTHLYSR"/>
</dbReference>
<evidence type="ECO:0000313" key="8">
    <source>
        <dbReference type="EMBL" id="RCW77956.1"/>
    </source>
</evidence>
<dbReference type="PANTHER" id="PTHR30346:SF26">
    <property type="entry name" value="HYDROGEN PEROXIDE-INDUCIBLE GENES ACTIVATOR"/>
    <property type="match status" value="1"/>
</dbReference>
<evidence type="ECO:0000313" key="9">
    <source>
        <dbReference type="Proteomes" id="UP000253345"/>
    </source>
</evidence>
<dbReference type="SUPFAM" id="SSF53850">
    <property type="entry name" value="Periplasmic binding protein-like II"/>
    <property type="match status" value="1"/>
</dbReference>
<dbReference type="InterPro" id="IPR036390">
    <property type="entry name" value="WH_DNA-bd_sf"/>
</dbReference>
<dbReference type="GO" id="GO:0032993">
    <property type="term" value="C:protein-DNA complex"/>
    <property type="evidence" value="ECO:0007669"/>
    <property type="project" value="TreeGrafter"/>
</dbReference>
<proteinExistence type="inferred from homology"/>
<name>A0A368YF36_9RHOB</name>
<dbReference type="GO" id="GO:0003677">
    <property type="term" value="F:DNA binding"/>
    <property type="evidence" value="ECO:0007669"/>
    <property type="project" value="UniProtKB-KW"/>
</dbReference>
<dbReference type="Pfam" id="PF03466">
    <property type="entry name" value="LysR_substrate"/>
    <property type="match status" value="1"/>
</dbReference>